<gene>
    <name evidence="2" type="ORF">PG999_007793</name>
</gene>
<organism evidence="2 3">
    <name type="scientific">Apiospora kogelbergensis</name>
    <dbReference type="NCBI Taxonomy" id="1337665"/>
    <lineage>
        <taxon>Eukaryota</taxon>
        <taxon>Fungi</taxon>
        <taxon>Dikarya</taxon>
        <taxon>Ascomycota</taxon>
        <taxon>Pezizomycotina</taxon>
        <taxon>Sordariomycetes</taxon>
        <taxon>Xylariomycetidae</taxon>
        <taxon>Amphisphaeriales</taxon>
        <taxon>Apiosporaceae</taxon>
        <taxon>Apiospora</taxon>
    </lineage>
</organism>
<dbReference type="EMBL" id="JAQQWP010000007">
    <property type="protein sequence ID" value="KAK8109656.1"/>
    <property type="molecule type" value="Genomic_DNA"/>
</dbReference>
<dbReference type="Proteomes" id="UP001392437">
    <property type="component" value="Unassembled WGS sequence"/>
</dbReference>
<feature type="region of interest" description="Disordered" evidence="1">
    <location>
        <begin position="254"/>
        <end position="280"/>
    </location>
</feature>
<protein>
    <submittedName>
        <fullName evidence="2">Uncharacterized protein</fullName>
    </submittedName>
</protein>
<name>A0AAW0QPH1_9PEZI</name>
<feature type="compositionally biased region" description="Polar residues" evidence="1">
    <location>
        <begin position="255"/>
        <end position="280"/>
    </location>
</feature>
<keyword evidence="3" id="KW-1185">Reference proteome</keyword>
<feature type="region of interest" description="Disordered" evidence="1">
    <location>
        <begin position="115"/>
        <end position="137"/>
    </location>
</feature>
<feature type="compositionally biased region" description="Polar residues" evidence="1">
    <location>
        <begin position="128"/>
        <end position="137"/>
    </location>
</feature>
<proteinExistence type="predicted"/>
<accession>A0AAW0QPH1</accession>
<comment type="caution">
    <text evidence="2">The sequence shown here is derived from an EMBL/GenBank/DDBJ whole genome shotgun (WGS) entry which is preliminary data.</text>
</comment>
<evidence type="ECO:0000313" key="3">
    <source>
        <dbReference type="Proteomes" id="UP001392437"/>
    </source>
</evidence>
<evidence type="ECO:0000313" key="2">
    <source>
        <dbReference type="EMBL" id="KAK8109656.1"/>
    </source>
</evidence>
<reference evidence="2 3" key="1">
    <citation type="submission" date="2023-01" db="EMBL/GenBank/DDBJ databases">
        <title>Analysis of 21 Apiospora genomes using comparative genomics revels a genus with tremendous synthesis potential of carbohydrate active enzymes and secondary metabolites.</title>
        <authorList>
            <person name="Sorensen T."/>
        </authorList>
    </citation>
    <scope>NUCLEOTIDE SEQUENCE [LARGE SCALE GENOMIC DNA]</scope>
    <source>
        <strain evidence="2 3">CBS 117206</strain>
    </source>
</reference>
<sequence>MSSNGPKALVSPAANVNQAALASASLTLSRIDQALSDASERFEKSVEREIQTYKAYRRQCDELLSRRTSVIQELSASDSRYAALLDIRTDFDIPAVLFRHDGVLCSLKPVPKHLASPEPTPATARAVKQSTVNDQQQQPLRILRPKRLAADADLALAVAPAPPNKRLNTSIRKQQQQQKQLQTMKTDVVTKDHYWVFDYTDHTALYTLRCPSETCNNPVFSKHPLRQERAERHFENCGVEFKNTDDLVRRYARQGMSQSKATQASAVQPPSITSSLHISK</sequence>
<evidence type="ECO:0000256" key="1">
    <source>
        <dbReference type="SAM" id="MobiDB-lite"/>
    </source>
</evidence>
<dbReference type="AlphaFoldDB" id="A0AAW0QPH1"/>